<name>A0A4Z0L7K4_9FLAO</name>
<accession>A0A4Z0L7K4</accession>
<dbReference type="InterPro" id="IPR024775">
    <property type="entry name" value="DinB-like"/>
</dbReference>
<protein>
    <submittedName>
        <fullName evidence="2">DinB family protein</fullName>
    </submittedName>
</protein>
<dbReference type="RefSeq" id="WP_135526164.1">
    <property type="nucleotide sequence ID" value="NZ_SRLH01000004.1"/>
</dbReference>
<keyword evidence="3" id="KW-1185">Reference proteome</keyword>
<gene>
    <name evidence="2" type="ORF">E4635_08255</name>
</gene>
<dbReference type="Gene3D" id="1.20.120.450">
    <property type="entry name" value="dinb family like domain"/>
    <property type="match status" value="1"/>
</dbReference>
<reference evidence="2 3" key="1">
    <citation type="submission" date="2019-04" db="EMBL/GenBank/DDBJ databases">
        <title>Flavobacterium sp. strain DS2-A Genome sequencing and assembly.</title>
        <authorList>
            <person name="Kim I."/>
        </authorList>
    </citation>
    <scope>NUCLEOTIDE SEQUENCE [LARGE SCALE GENOMIC DNA]</scope>
    <source>
        <strain evidence="2 3">DS2-A</strain>
    </source>
</reference>
<organism evidence="2 3">
    <name type="scientific">Flavobacterium humi</name>
    <dbReference type="NCBI Taxonomy" id="2562683"/>
    <lineage>
        <taxon>Bacteria</taxon>
        <taxon>Pseudomonadati</taxon>
        <taxon>Bacteroidota</taxon>
        <taxon>Flavobacteriia</taxon>
        <taxon>Flavobacteriales</taxon>
        <taxon>Flavobacteriaceae</taxon>
        <taxon>Flavobacterium</taxon>
    </lineage>
</organism>
<sequence>MDASLKESLWKQFGATIDMLENAIRLCPESVWDSELKYWYSAYHTIFYLDYYLSYDPENFRPPAPYTLSEFDPDGAYPDRVYSQEELLEYLEFAREKCFTLITTLTEEKAKYRFVNPYRDYSIFEMLLYNMRHVQHHVAQLNLLLRQDIDDAPKWVSQTQKTY</sequence>
<evidence type="ECO:0000259" key="1">
    <source>
        <dbReference type="Pfam" id="PF12867"/>
    </source>
</evidence>
<dbReference type="Proteomes" id="UP000297407">
    <property type="component" value="Unassembled WGS sequence"/>
</dbReference>
<dbReference type="EMBL" id="SRLH01000004">
    <property type="protein sequence ID" value="TGD57992.1"/>
    <property type="molecule type" value="Genomic_DNA"/>
</dbReference>
<feature type="domain" description="DinB-like" evidence="1">
    <location>
        <begin position="43"/>
        <end position="141"/>
    </location>
</feature>
<dbReference type="SUPFAM" id="SSF109854">
    <property type="entry name" value="DinB/YfiT-like putative metalloenzymes"/>
    <property type="match status" value="1"/>
</dbReference>
<dbReference type="AlphaFoldDB" id="A0A4Z0L7K4"/>
<dbReference type="InterPro" id="IPR034660">
    <property type="entry name" value="DinB/YfiT-like"/>
</dbReference>
<evidence type="ECO:0000313" key="3">
    <source>
        <dbReference type="Proteomes" id="UP000297407"/>
    </source>
</evidence>
<evidence type="ECO:0000313" key="2">
    <source>
        <dbReference type="EMBL" id="TGD57992.1"/>
    </source>
</evidence>
<dbReference type="Pfam" id="PF12867">
    <property type="entry name" value="DinB_2"/>
    <property type="match status" value="1"/>
</dbReference>
<proteinExistence type="predicted"/>
<dbReference type="OrthoDB" id="9799598at2"/>
<comment type="caution">
    <text evidence="2">The sequence shown here is derived from an EMBL/GenBank/DDBJ whole genome shotgun (WGS) entry which is preliminary data.</text>
</comment>